<evidence type="ECO:0008006" key="3">
    <source>
        <dbReference type="Google" id="ProtNLM"/>
    </source>
</evidence>
<dbReference type="GO" id="GO:0022900">
    <property type="term" value="P:electron transport chain"/>
    <property type="evidence" value="ECO:0007669"/>
    <property type="project" value="InterPro"/>
</dbReference>
<accession>A0A4R9K2U3</accession>
<dbReference type="GO" id="GO:0005506">
    <property type="term" value="F:iron ion binding"/>
    <property type="evidence" value="ECO:0007669"/>
    <property type="project" value="InterPro"/>
</dbReference>
<proteinExistence type="predicted"/>
<reference evidence="1" key="1">
    <citation type="journal article" date="2019" name="PLoS Negl. Trop. Dis.">
        <title>Revisiting the worldwide diversity of Leptospira species in the environment.</title>
        <authorList>
            <person name="Vincent A.T."/>
            <person name="Schiettekatte O."/>
            <person name="Bourhy P."/>
            <person name="Veyrier F.J."/>
            <person name="Picardeau M."/>
        </authorList>
    </citation>
    <scope>NUCLEOTIDE SEQUENCE [LARGE SCALE GENOMIC DNA]</scope>
    <source>
        <strain evidence="1">201702476</strain>
    </source>
</reference>
<dbReference type="EMBL" id="RQGD01000025">
    <property type="protein sequence ID" value="TGL59174.1"/>
    <property type="molecule type" value="Genomic_DNA"/>
</dbReference>
<gene>
    <name evidence="1" type="ORF">EHQ58_09705</name>
</gene>
<sequence length="135" mass="15897">MKKSLLFSSFILFVCFTLVIYSEKKSKTYQSEMTLHDFMEDYTKPATKLYDKQGNAEYLNKILEKVSAMAPADEQAEWKEIIDSKLAVGKPEDSCKSCHTKFKKDYKKKYRKKLISVPEEFRNFPEEIKTLLKKK</sequence>
<dbReference type="SUPFAM" id="SSF47175">
    <property type="entry name" value="Cytochromes"/>
    <property type="match status" value="1"/>
</dbReference>
<evidence type="ECO:0000313" key="2">
    <source>
        <dbReference type="Proteomes" id="UP000297693"/>
    </source>
</evidence>
<dbReference type="GO" id="GO:0009055">
    <property type="term" value="F:electron transfer activity"/>
    <property type="evidence" value="ECO:0007669"/>
    <property type="project" value="InterPro"/>
</dbReference>
<organism evidence="1 2">
    <name type="scientific">Leptospira ognonensis</name>
    <dbReference type="NCBI Taxonomy" id="2484945"/>
    <lineage>
        <taxon>Bacteria</taxon>
        <taxon>Pseudomonadati</taxon>
        <taxon>Spirochaetota</taxon>
        <taxon>Spirochaetia</taxon>
        <taxon>Leptospirales</taxon>
        <taxon>Leptospiraceae</taxon>
        <taxon>Leptospira</taxon>
    </lineage>
</organism>
<evidence type="ECO:0000313" key="1">
    <source>
        <dbReference type="EMBL" id="TGL59174.1"/>
    </source>
</evidence>
<dbReference type="Proteomes" id="UP000297693">
    <property type="component" value="Unassembled WGS sequence"/>
</dbReference>
<dbReference type="GO" id="GO:0020037">
    <property type="term" value="F:heme binding"/>
    <property type="evidence" value="ECO:0007669"/>
    <property type="project" value="InterPro"/>
</dbReference>
<dbReference type="AlphaFoldDB" id="A0A4R9K2U3"/>
<name>A0A4R9K2U3_9LEPT</name>
<dbReference type="OrthoDB" id="345701at2"/>
<dbReference type="RefSeq" id="WP_135623700.1">
    <property type="nucleotide sequence ID" value="NZ_RQGD01000025.1"/>
</dbReference>
<comment type="caution">
    <text evidence="1">The sequence shown here is derived from an EMBL/GenBank/DDBJ whole genome shotgun (WGS) entry which is preliminary data.</text>
</comment>
<protein>
    <recommendedName>
        <fullName evidence="3">Cytochrome C</fullName>
    </recommendedName>
</protein>
<keyword evidence="2" id="KW-1185">Reference proteome</keyword>
<dbReference type="InterPro" id="IPR010980">
    <property type="entry name" value="Cyt_c/b562"/>
</dbReference>